<organism evidence="2 3">
    <name type="scientific">Neofusicoccum ribis</name>
    <dbReference type="NCBI Taxonomy" id="45134"/>
    <lineage>
        <taxon>Eukaryota</taxon>
        <taxon>Fungi</taxon>
        <taxon>Dikarya</taxon>
        <taxon>Ascomycota</taxon>
        <taxon>Pezizomycotina</taxon>
        <taxon>Dothideomycetes</taxon>
        <taxon>Dothideomycetes incertae sedis</taxon>
        <taxon>Botryosphaeriales</taxon>
        <taxon>Botryosphaeriaceae</taxon>
        <taxon>Neofusicoccum</taxon>
    </lineage>
</organism>
<evidence type="ECO:0000256" key="1">
    <source>
        <dbReference type="SAM" id="Phobius"/>
    </source>
</evidence>
<gene>
    <name evidence="2" type="ORF">SLS56_003547</name>
</gene>
<comment type="caution">
    <text evidence="2">The sequence shown here is derived from an EMBL/GenBank/DDBJ whole genome shotgun (WGS) entry which is preliminary data.</text>
</comment>
<proteinExistence type="predicted"/>
<reference evidence="2 3" key="1">
    <citation type="submission" date="2024-02" db="EMBL/GenBank/DDBJ databases">
        <title>De novo assembly and annotation of 12 fungi associated with fruit tree decline syndrome in Ontario, Canada.</title>
        <authorList>
            <person name="Sulman M."/>
            <person name="Ellouze W."/>
            <person name="Ilyukhin E."/>
        </authorList>
    </citation>
    <scope>NUCLEOTIDE SEQUENCE [LARGE SCALE GENOMIC DNA]</scope>
    <source>
        <strain evidence="2 3">M1-105</strain>
    </source>
</reference>
<keyword evidence="1" id="KW-0812">Transmembrane</keyword>
<keyword evidence="1" id="KW-0472">Membrane</keyword>
<name>A0ABR3SYP6_9PEZI</name>
<accession>A0ABR3SYP6</accession>
<feature type="transmembrane region" description="Helical" evidence="1">
    <location>
        <begin position="20"/>
        <end position="39"/>
    </location>
</feature>
<evidence type="ECO:0000313" key="2">
    <source>
        <dbReference type="EMBL" id="KAL1632469.1"/>
    </source>
</evidence>
<dbReference type="EMBL" id="JAJVDC020000029">
    <property type="protein sequence ID" value="KAL1632469.1"/>
    <property type="molecule type" value="Genomic_DNA"/>
</dbReference>
<feature type="transmembrane region" description="Helical" evidence="1">
    <location>
        <begin position="87"/>
        <end position="106"/>
    </location>
</feature>
<protein>
    <recommendedName>
        <fullName evidence="4">MARVEL domain-containing protein</fullName>
    </recommendedName>
</protein>
<keyword evidence="1" id="KW-1133">Transmembrane helix</keyword>
<evidence type="ECO:0000313" key="3">
    <source>
        <dbReference type="Proteomes" id="UP001521116"/>
    </source>
</evidence>
<evidence type="ECO:0008006" key="4">
    <source>
        <dbReference type="Google" id="ProtNLM"/>
    </source>
</evidence>
<keyword evidence="3" id="KW-1185">Reference proteome</keyword>
<dbReference type="Proteomes" id="UP001521116">
    <property type="component" value="Unassembled WGS sequence"/>
</dbReference>
<sequence>MQAIKDFFNYSPIFDPRFNLRIHILQLVLIVTAVILTFVRMTMNVPRTRANTMALSMGAKSLIIIAYQLLTCHVEKFKKWASPKANAILNSLEIVFWAAVMFMVFRANLNSCTGTSCILSWIVVGLAAILHVLAMQTAVVSICDFRYFRKYGVPRCSQQPPKDQVTMQEVV</sequence>
<feature type="transmembrane region" description="Helical" evidence="1">
    <location>
        <begin position="118"/>
        <end position="140"/>
    </location>
</feature>